<dbReference type="Proteomes" id="UP000325055">
    <property type="component" value="Unassembled WGS sequence"/>
</dbReference>
<evidence type="ECO:0000313" key="2">
    <source>
        <dbReference type="EMBL" id="KAA5409622.1"/>
    </source>
</evidence>
<dbReference type="PANTHER" id="PTHR12526">
    <property type="entry name" value="GLYCOSYLTRANSFERASE"/>
    <property type="match status" value="1"/>
</dbReference>
<evidence type="ECO:0000259" key="1">
    <source>
        <dbReference type="Pfam" id="PF00534"/>
    </source>
</evidence>
<reference evidence="2 3" key="1">
    <citation type="journal article" date="2019" name="Nat. Med.">
        <title>A library of human gut bacterial isolates paired with longitudinal multiomics data enables mechanistic microbiome research.</title>
        <authorList>
            <person name="Poyet M."/>
            <person name="Groussin M."/>
            <person name="Gibbons S.M."/>
            <person name="Avila-Pacheco J."/>
            <person name="Jiang X."/>
            <person name="Kearney S.M."/>
            <person name="Perrotta A.R."/>
            <person name="Berdy B."/>
            <person name="Zhao S."/>
            <person name="Lieberman T.D."/>
            <person name="Swanson P.K."/>
            <person name="Smith M."/>
            <person name="Roesemann S."/>
            <person name="Alexander J.E."/>
            <person name="Rich S.A."/>
            <person name="Livny J."/>
            <person name="Vlamakis H."/>
            <person name="Clish C."/>
            <person name="Bullock K."/>
            <person name="Deik A."/>
            <person name="Scott J."/>
            <person name="Pierce K.A."/>
            <person name="Xavier R.J."/>
            <person name="Alm E.J."/>
        </authorList>
    </citation>
    <scope>NUCLEOTIDE SEQUENCE [LARGE SCALE GENOMIC DNA]</scope>
    <source>
        <strain evidence="2 3">BIOML-A7</strain>
    </source>
</reference>
<dbReference type="Pfam" id="PF00534">
    <property type="entry name" value="Glycos_transf_1"/>
    <property type="match status" value="1"/>
</dbReference>
<dbReference type="Gene3D" id="3.40.50.2000">
    <property type="entry name" value="Glycogen Phosphorylase B"/>
    <property type="match status" value="1"/>
</dbReference>
<name>A0A5M6AAX1_9BACE</name>
<dbReference type="EMBL" id="VVYW01000006">
    <property type="protein sequence ID" value="KAA5409622.1"/>
    <property type="molecule type" value="Genomic_DNA"/>
</dbReference>
<dbReference type="GO" id="GO:0016757">
    <property type="term" value="F:glycosyltransferase activity"/>
    <property type="evidence" value="ECO:0007669"/>
    <property type="project" value="InterPro"/>
</dbReference>
<dbReference type="InterPro" id="IPR001296">
    <property type="entry name" value="Glyco_trans_1"/>
</dbReference>
<organism evidence="2 3">
    <name type="scientific">Bacteroides cellulosilyticus</name>
    <dbReference type="NCBI Taxonomy" id="246787"/>
    <lineage>
        <taxon>Bacteria</taxon>
        <taxon>Pseudomonadati</taxon>
        <taxon>Bacteroidota</taxon>
        <taxon>Bacteroidia</taxon>
        <taxon>Bacteroidales</taxon>
        <taxon>Bacteroidaceae</taxon>
        <taxon>Bacteroides</taxon>
    </lineage>
</organism>
<proteinExistence type="predicted"/>
<dbReference type="AlphaFoldDB" id="A0A5M6AAX1"/>
<sequence>MKNNKKIFVSACACNPKMGSEPGVGWHWVLEMAKYFELWVMVHEAARADIELAISKMNNPPNIHFVYTRIPFNSWFSNNGSFRLVRTYYCIWTYLSDSVVKKTMQENDIHIFHHLTFGNAIWAVSRYGQTQKFIWGPIGGVEVISEEYAKHYDFKSRVFEWLRRTIVKSLKYRRGYLNRCKNADLILCKTEAMFQSVPELYRHKAILFTDVAVEENIIEGTDVEIAHSDIVEILSVGRLDAWRGFDLLIEAFEKAKKLCPQIHLTILGNGMNRKRLQHLIQEKNLQQDCSMLGGVPIEQYNRIMTQSDIIVNSCLKEGAVTVSFDSMRYSKPLICIDSGGFTRYFSDDYAIVLPQQKRESLVQSMCDAIVKLALNVDLRKEMGRKAHQAGKQFVWNEKGKQIRDVINSYLHS</sequence>
<comment type="caution">
    <text evidence="2">The sequence shown here is derived from an EMBL/GenBank/DDBJ whole genome shotgun (WGS) entry which is preliminary data.</text>
</comment>
<protein>
    <submittedName>
        <fullName evidence="2">Glycosyltransferase</fullName>
    </submittedName>
</protein>
<dbReference type="RefSeq" id="WP_149949621.1">
    <property type="nucleotide sequence ID" value="NZ_JADMXO010000038.1"/>
</dbReference>
<feature type="domain" description="Glycosyl transferase family 1" evidence="1">
    <location>
        <begin position="232"/>
        <end position="386"/>
    </location>
</feature>
<accession>A0A5M6AAX1</accession>
<keyword evidence="2" id="KW-0808">Transferase</keyword>
<evidence type="ECO:0000313" key="3">
    <source>
        <dbReference type="Proteomes" id="UP000325055"/>
    </source>
</evidence>
<dbReference type="CDD" id="cd03801">
    <property type="entry name" value="GT4_PimA-like"/>
    <property type="match status" value="1"/>
</dbReference>
<gene>
    <name evidence="2" type="ORF">F2Y86_07900</name>
</gene>
<dbReference type="SUPFAM" id="SSF53756">
    <property type="entry name" value="UDP-Glycosyltransferase/glycogen phosphorylase"/>
    <property type="match status" value="1"/>
</dbReference>